<proteinExistence type="predicted"/>
<dbReference type="GeneID" id="85384994"/>
<evidence type="ECO:0000313" key="3">
    <source>
        <dbReference type="EMBL" id="KAK1728543.1"/>
    </source>
</evidence>
<feature type="domain" description="Heterokaryon incompatibility" evidence="2">
    <location>
        <begin position="158"/>
        <end position="290"/>
    </location>
</feature>
<feature type="compositionally biased region" description="Basic and acidic residues" evidence="1">
    <location>
        <begin position="75"/>
        <end position="92"/>
    </location>
</feature>
<reference evidence="3" key="1">
    <citation type="submission" date="2021-12" db="EMBL/GenBank/DDBJ databases">
        <title>Comparative genomics, transcriptomics and evolutionary studies reveal genomic signatures of adaptation to plant cell wall in hemibiotrophic fungi.</title>
        <authorList>
            <consortium name="DOE Joint Genome Institute"/>
            <person name="Baroncelli R."/>
            <person name="Diaz J.F."/>
            <person name="Benocci T."/>
            <person name="Peng M."/>
            <person name="Battaglia E."/>
            <person name="Haridas S."/>
            <person name="Andreopoulos W."/>
            <person name="Labutti K."/>
            <person name="Pangilinan J."/>
            <person name="Floch G.L."/>
            <person name="Makela M.R."/>
            <person name="Henrissat B."/>
            <person name="Grigoriev I.V."/>
            <person name="Crouch J.A."/>
            <person name="De Vries R.P."/>
            <person name="Sukno S.A."/>
            <person name="Thon M.R."/>
        </authorList>
    </citation>
    <scope>NUCLEOTIDE SEQUENCE</scope>
    <source>
        <strain evidence="3">CBS 112980</strain>
    </source>
</reference>
<dbReference type="InterPro" id="IPR010730">
    <property type="entry name" value="HET"/>
</dbReference>
<gene>
    <name evidence="3" type="ORF">BDZ83DRAFT_111859</name>
</gene>
<evidence type="ECO:0000259" key="2">
    <source>
        <dbReference type="Pfam" id="PF06985"/>
    </source>
</evidence>
<evidence type="ECO:0000256" key="1">
    <source>
        <dbReference type="SAM" id="MobiDB-lite"/>
    </source>
</evidence>
<dbReference type="AlphaFoldDB" id="A0AAD8UVH1"/>
<dbReference type="EMBL" id="JAHMHS010000016">
    <property type="protein sequence ID" value="KAK1728543.1"/>
    <property type="molecule type" value="Genomic_DNA"/>
</dbReference>
<feature type="compositionally biased region" description="Polar residues" evidence="1">
    <location>
        <begin position="93"/>
        <end position="117"/>
    </location>
</feature>
<keyword evidence="4" id="KW-1185">Reference proteome</keyword>
<dbReference type="Pfam" id="PF06985">
    <property type="entry name" value="HET"/>
    <property type="match status" value="1"/>
</dbReference>
<name>A0AAD8UVH1_GLOAC</name>
<sequence>MTIFNWHETCRKPDVEFGAGLGVPTCSSCGCIATLEGIAEAQHHDAPLVPAPTTRFELRWPLSLPFVDDPSVSDLPEKTTAEPKTSSSEDVRGNVTSHVGQPTTSNQEPAADSSTQVEAPYEPLFARKIRLLKLLKGNYNDPVRVELQVADLTIKPEYEALSYTWADENKDSSRCEKVYIGERWDILLVTKNCFNALRRLRYSYRSRRLWVDAVCINQNDVGERSHQVGMMQSIYATAVRVLIYLGENPEDEDATTSAPWNFDVWNSRSLPKDKDLTQEPYFKRVWIIQEIAAAKNPWVLFGTKGDRWFDFPRQMEEIKKRVGRLNQLHQQQHWFHVLPQGKLMDLQELPKLLQATLQCQATDPRDKVYALLGLFQGAKQAQLIADYSLSLEQVFSGLTGFMLCQSPAFMLPIFAALRPSTSSLPTSWAIDWSSAIALNSMGPYLPQAASQTYLPSELGYSPRFHRNGTLILRGRLSSYLSDCLFDPESQKRPQGVLKGDIYRMIETYHADSIPYRAESTDEMLQIRGLQGHALVLRPVATLPKTYRFVAIAKRLKAGCLAELINYFDCKVILLFSTWQYVLKAASDGEPWFQTFTWDTIKDICCELKRAGKRKADEEYPSDLALGGRLRDRVRSYNETWKILSKSNLSTTSDQIPTRWSTLGELRRANRAFEESVDIAQKLQEESRVLSIFGWEYGAVPNRNKSGRREIPWKPSYLTDGLIPTFLEELSYICRYEYRQEVLDIPSQETFVKTLLSQGLDQKIITCAAMEPNFENVSRLQQRFQRSPVPWAYDFLNLEVEDSPWKSQSWGVFAKSYHYTWAAKFITSWTVLANEKTLSSNPPPSNIAEEGHGSSNGIWSIGNFMWAILDSLFTTTEVKPAPLDLVNELKWEPLLDLVRETEARLLPLEEAFTRTDDTYDEDMKGVPLEDIRII</sequence>
<feature type="region of interest" description="Disordered" evidence="1">
    <location>
        <begin position="71"/>
        <end position="117"/>
    </location>
</feature>
<comment type="caution">
    <text evidence="3">The sequence shown here is derived from an EMBL/GenBank/DDBJ whole genome shotgun (WGS) entry which is preliminary data.</text>
</comment>
<dbReference type="PANTHER" id="PTHR24148">
    <property type="entry name" value="ANKYRIN REPEAT DOMAIN-CONTAINING PROTEIN 39 HOMOLOG-RELATED"/>
    <property type="match status" value="1"/>
</dbReference>
<accession>A0AAD8UVH1</accession>
<dbReference type="Proteomes" id="UP001244207">
    <property type="component" value="Unassembled WGS sequence"/>
</dbReference>
<dbReference type="RefSeq" id="XP_060368598.1">
    <property type="nucleotide sequence ID" value="XM_060501095.1"/>
</dbReference>
<evidence type="ECO:0000313" key="4">
    <source>
        <dbReference type="Proteomes" id="UP001244207"/>
    </source>
</evidence>
<dbReference type="PANTHER" id="PTHR24148:SF64">
    <property type="entry name" value="HETEROKARYON INCOMPATIBILITY DOMAIN-CONTAINING PROTEIN"/>
    <property type="match status" value="1"/>
</dbReference>
<organism evidence="3 4">
    <name type="scientific">Glomerella acutata</name>
    <name type="common">Colletotrichum acutatum</name>
    <dbReference type="NCBI Taxonomy" id="27357"/>
    <lineage>
        <taxon>Eukaryota</taxon>
        <taxon>Fungi</taxon>
        <taxon>Dikarya</taxon>
        <taxon>Ascomycota</taxon>
        <taxon>Pezizomycotina</taxon>
        <taxon>Sordariomycetes</taxon>
        <taxon>Hypocreomycetidae</taxon>
        <taxon>Glomerellales</taxon>
        <taxon>Glomerellaceae</taxon>
        <taxon>Colletotrichum</taxon>
        <taxon>Colletotrichum acutatum species complex</taxon>
    </lineage>
</organism>
<protein>
    <submittedName>
        <fullName evidence="3">Heterokaryon incompatibility protein-domain-containing protein</fullName>
    </submittedName>
</protein>
<dbReference type="InterPro" id="IPR052895">
    <property type="entry name" value="HetReg/Transcr_Mod"/>
</dbReference>